<comment type="caution">
    <text evidence="1">The sequence shown here is derived from an EMBL/GenBank/DDBJ whole genome shotgun (WGS) entry which is preliminary data.</text>
</comment>
<evidence type="ECO:0008006" key="3">
    <source>
        <dbReference type="Google" id="ProtNLM"/>
    </source>
</evidence>
<protein>
    <recommendedName>
        <fullName evidence="3">Phage tail assembly chaperone protein, TAC</fullName>
    </recommendedName>
</protein>
<evidence type="ECO:0000313" key="2">
    <source>
        <dbReference type="Proteomes" id="UP000611629"/>
    </source>
</evidence>
<dbReference type="AlphaFoldDB" id="A0A974GVX9"/>
<dbReference type="EMBL" id="JACBNQ010000005">
    <property type="protein sequence ID" value="NYB73853.1"/>
    <property type="molecule type" value="Genomic_DNA"/>
</dbReference>
<dbReference type="RefSeq" id="WP_179237548.1">
    <property type="nucleotide sequence ID" value="NZ_JACBNQ010000005.1"/>
</dbReference>
<proteinExistence type="predicted"/>
<dbReference type="Proteomes" id="UP000611629">
    <property type="component" value="Unassembled WGS sequence"/>
</dbReference>
<sequence length="118" mass="13891">MINIEVREFKIRLNGKEYTFRLDFRALIKFEKKYGKDGLILFNNFLKGEDVYDSIIKILSCSCEEREFEETELARLLSFDFQTMQLMDKITFALVEGMITKTEGKAQKNEQASQNKNI</sequence>
<keyword evidence="2" id="KW-1185">Reference proteome</keyword>
<accession>A0A974GVX9</accession>
<evidence type="ECO:0000313" key="1">
    <source>
        <dbReference type="EMBL" id="NYB73853.1"/>
    </source>
</evidence>
<gene>
    <name evidence="1" type="ORF">HZF24_06835</name>
</gene>
<organism evidence="1 2">
    <name type="scientific">Sedimentibacter hydroxybenzoicus DSM 7310</name>
    <dbReference type="NCBI Taxonomy" id="1123245"/>
    <lineage>
        <taxon>Bacteria</taxon>
        <taxon>Bacillati</taxon>
        <taxon>Bacillota</taxon>
        <taxon>Tissierellia</taxon>
        <taxon>Sedimentibacter</taxon>
    </lineage>
</organism>
<name>A0A974GVX9_SEDHY</name>
<reference evidence="1" key="1">
    <citation type="submission" date="2020-07" db="EMBL/GenBank/DDBJ databases">
        <title>Genomic analysis of a strain of Sedimentibacter Hydroxybenzoicus DSM7310.</title>
        <authorList>
            <person name="Ma S."/>
        </authorList>
    </citation>
    <scope>NUCLEOTIDE SEQUENCE</scope>
    <source>
        <strain evidence="1">DSM 7310</strain>
    </source>
</reference>